<gene>
    <name evidence="2" type="ORF">SAMN05421881_10205</name>
</gene>
<protein>
    <recommendedName>
        <fullName evidence="4">Copper resistance protein B</fullName>
    </recommendedName>
</protein>
<evidence type="ECO:0000313" key="2">
    <source>
        <dbReference type="EMBL" id="SDY14789.1"/>
    </source>
</evidence>
<evidence type="ECO:0008006" key="4">
    <source>
        <dbReference type="Google" id="ProtNLM"/>
    </source>
</evidence>
<feature type="chain" id="PRO_5011541448" description="Copper resistance protein B" evidence="1">
    <location>
        <begin position="25"/>
        <end position="254"/>
    </location>
</feature>
<name>A0A1H3HJE5_9PROT</name>
<organism evidence="2 3">
    <name type="scientific">Nitrosomonas halophila</name>
    <dbReference type="NCBI Taxonomy" id="44576"/>
    <lineage>
        <taxon>Bacteria</taxon>
        <taxon>Pseudomonadati</taxon>
        <taxon>Pseudomonadota</taxon>
        <taxon>Betaproteobacteria</taxon>
        <taxon>Nitrosomonadales</taxon>
        <taxon>Nitrosomonadaceae</taxon>
        <taxon>Nitrosomonas</taxon>
    </lineage>
</organism>
<dbReference type="AlphaFoldDB" id="A0A1H3HJE5"/>
<proteinExistence type="predicted"/>
<evidence type="ECO:0000256" key="1">
    <source>
        <dbReference type="SAM" id="SignalP"/>
    </source>
</evidence>
<keyword evidence="3" id="KW-1185">Reference proteome</keyword>
<accession>A0A1H3HJE5</accession>
<feature type="signal peptide" evidence="1">
    <location>
        <begin position="1"/>
        <end position="24"/>
    </location>
</feature>
<dbReference type="Proteomes" id="UP000198640">
    <property type="component" value="Unassembled WGS sequence"/>
</dbReference>
<evidence type="ECO:0000313" key="3">
    <source>
        <dbReference type="Proteomes" id="UP000198640"/>
    </source>
</evidence>
<keyword evidence="1" id="KW-0732">Signal</keyword>
<reference evidence="2 3" key="1">
    <citation type="submission" date="2016-10" db="EMBL/GenBank/DDBJ databases">
        <authorList>
            <person name="de Groot N.N."/>
        </authorList>
    </citation>
    <scope>NUCLEOTIDE SEQUENCE [LARGE SCALE GENOMIC DNA]</scope>
    <source>
        <strain evidence="2 3">Nm1</strain>
    </source>
</reference>
<dbReference type="EMBL" id="FNOY01000020">
    <property type="protein sequence ID" value="SDY14789.1"/>
    <property type="molecule type" value="Genomic_DNA"/>
</dbReference>
<sequence>MPTKHVFMLLAVMTSTAIIASANASNNNHTFGPLDATQSSVIPHIPEPMLFDLVRPLGAAKGELEINTLVDHALRAGHTEWAPEIEYAFLDGYAIELELPFQDFSVAEYKLAFQGTIGTLLGARMIHGWQIIGRYDRHEKAYLTDTLYLNGMRLSNKWSMFHMLGVRNNFSEKRERFNGLLNNSLFYAVSRQLTLGFEVNNEMPRWGKWRYRLVPQIHYDFTPHTSLQVGGGPSKLEDSKRTEWTVAWRLIHAF</sequence>
<dbReference type="RefSeq" id="WP_245725111.1">
    <property type="nucleotide sequence ID" value="NZ_FNOY01000020.1"/>
</dbReference>